<dbReference type="PANTHER" id="PTHR37841">
    <property type="entry name" value="GLR2918 PROTEIN"/>
    <property type="match status" value="1"/>
</dbReference>
<dbReference type="EnsemblBacteria" id="BAC90859">
    <property type="protein sequence ID" value="BAC90859"/>
    <property type="gene ID" value="BAC90859"/>
</dbReference>
<dbReference type="PANTHER" id="PTHR37841:SF1">
    <property type="entry name" value="DUF3298 DOMAIN-CONTAINING PROTEIN"/>
    <property type="match status" value="1"/>
</dbReference>
<dbReference type="Pfam" id="PF14903">
    <property type="entry name" value="WG_beta_rep"/>
    <property type="match status" value="6"/>
</dbReference>
<dbReference type="PhylomeDB" id="Q7NCR0"/>
<proteinExistence type="predicted"/>
<name>Q7NCR0_GLOVI</name>
<dbReference type="KEGG" id="gvi:glr2918"/>
<dbReference type="InParanoid" id="Q7NCR0"/>
<dbReference type="AlphaFoldDB" id="Q7NCR0"/>
<dbReference type="EMBL" id="BA000045">
    <property type="protein sequence ID" value="BAC90859.1"/>
    <property type="molecule type" value="Genomic_DNA"/>
</dbReference>
<reference evidence="1 2" key="2">
    <citation type="journal article" date="2003" name="DNA Res.">
        <title>Complete genome structure of Gloeobacter violaceus PCC 7421, a cyanobacterium that lacks thylakoids (supplement).</title>
        <authorList>
            <person name="Nakamura Y."/>
            <person name="Kaneko T."/>
            <person name="Sato S."/>
            <person name="Mimuro M."/>
            <person name="Miyashita H."/>
            <person name="Tsuchiya T."/>
            <person name="Sasamoto S."/>
            <person name="Watanabe A."/>
            <person name="Kawashima K."/>
            <person name="Kishida Y."/>
            <person name="Kiyokawa C."/>
            <person name="Kohara M."/>
            <person name="Matsumoto M."/>
            <person name="Matsuno A."/>
            <person name="Nakazaki N."/>
            <person name="Shimpo S."/>
            <person name="Takeuchi C."/>
            <person name="Yamada M."/>
            <person name="Tabata S."/>
        </authorList>
    </citation>
    <scope>NUCLEOTIDE SEQUENCE [LARGE SCALE GENOMIC DNA]</scope>
    <source>
        <strain evidence="2">ATCC 29082 / PCC 7421</strain>
    </source>
</reference>
<protein>
    <submittedName>
        <fullName evidence="1">Glr2918 protein</fullName>
    </submittedName>
</protein>
<dbReference type="Proteomes" id="UP000000557">
    <property type="component" value="Chromosome"/>
</dbReference>
<dbReference type="InterPro" id="IPR032774">
    <property type="entry name" value="WG_beta_rep"/>
</dbReference>
<dbReference type="SUPFAM" id="SSF69360">
    <property type="entry name" value="Cell wall binding repeat"/>
    <property type="match status" value="1"/>
</dbReference>
<accession>Q7NCR0</accession>
<dbReference type="OrthoDB" id="210273at2"/>
<dbReference type="STRING" id="251221.gene:10760422"/>
<dbReference type="eggNOG" id="COG5263">
    <property type="taxonomic scope" value="Bacteria"/>
</dbReference>
<sequence>MEAMKMLYPALKAGMWGYIDSVGNFSIQARFDRAEEFHEGFSLVVLNDEWCYIDQKGSPVFRTGFTNQPREFSGPVLYDKDGWIMHRSMRHFYEGRAAVWRGNSGYGYIDSGGIFVISPQFSEVDDFSEGVAAAAVPEERNCGNWGYIDREGNWIISPQFYYARHFCEGLAPVRWKESILLGYIDRIGKKIIEPSFDWAWSFSEGLAQVEVDSNHGYIDQSGRIVIFPEFEDARRFRNGFAAVRLGKQWGFIDAEGRLATEPQFDAVGEFSEGLAQVFMKNKDTDAYPYYPFKVGYIDTHGNVVIPIRYEWSTSFHAGLAVVREAIWGPSIGIDRTGQCLWKQA</sequence>
<gene>
    <name evidence="1" type="ordered locus">glr2918</name>
</gene>
<organism evidence="1 2">
    <name type="scientific">Gloeobacter violaceus (strain ATCC 29082 / PCC 7421)</name>
    <dbReference type="NCBI Taxonomy" id="251221"/>
    <lineage>
        <taxon>Bacteria</taxon>
        <taxon>Bacillati</taxon>
        <taxon>Cyanobacteriota</taxon>
        <taxon>Cyanophyceae</taxon>
        <taxon>Gloeobacterales</taxon>
        <taxon>Gloeobacteraceae</taxon>
        <taxon>Gloeobacter</taxon>
    </lineage>
</organism>
<reference evidence="1 2" key="1">
    <citation type="journal article" date="2003" name="DNA Res.">
        <title>Complete genome structure of Gloeobacter violaceus PCC 7421, a cyanobacterium that lacks thylakoids.</title>
        <authorList>
            <person name="Nakamura Y."/>
            <person name="Kaneko T."/>
            <person name="Sato S."/>
            <person name="Mimuro M."/>
            <person name="Miyashita H."/>
            <person name="Tsuchiya T."/>
            <person name="Sasamoto S."/>
            <person name="Watanabe A."/>
            <person name="Kawashima K."/>
            <person name="Kishida Y."/>
            <person name="Kiyokawa C."/>
            <person name="Kohara M."/>
            <person name="Matsumoto M."/>
            <person name="Matsuno A."/>
            <person name="Nakazaki N."/>
            <person name="Shimpo S."/>
            <person name="Takeuchi C."/>
            <person name="Yamada M."/>
            <person name="Tabata S."/>
        </authorList>
    </citation>
    <scope>NUCLEOTIDE SEQUENCE [LARGE SCALE GENOMIC DNA]</scope>
    <source>
        <strain evidence="2">ATCC 29082 / PCC 7421</strain>
    </source>
</reference>
<dbReference type="HOGENOM" id="CLU_030408_4_0_3"/>
<evidence type="ECO:0000313" key="1">
    <source>
        <dbReference type="EMBL" id="BAC90859.1"/>
    </source>
</evidence>
<keyword evidence="2" id="KW-1185">Reference proteome</keyword>
<evidence type="ECO:0000313" key="2">
    <source>
        <dbReference type="Proteomes" id="UP000000557"/>
    </source>
</evidence>